<evidence type="ECO:0000313" key="4">
    <source>
        <dbReference type="Proteomes" id="UP000604046"/>
    </source>
</evidence>
<dbReference type="PANTHER" id="PTHR21184:SF6">
    <property type="entry name" value="CONSERVED PLASMA MEMBRANE PROTEIN"/>
    <property type="match status" value="1"/>
</dbReference>
<proteinExistence type="inferred from homology"/>
<dbReference type="EMBL" id="CAJNDS010001668">
    <property type="protein sequence ID" value="CAE7271227.1"/>
    <property type="molecule type" value="Genomic_DNA"/>
</dbReference>
<keyword evidence="4" id="KW-1185">Reference proteome</keyword>
<sequence>MSLLQRRVRRNARQTKLTAVAGLVSERYHGQVGVLQIDRGLAEIFCDARVAGLCLVGCTLGTSKAGTLPVEWRAPPAGALVRCDFVVRSIGIHMNTSRLKIVCDPHWRYVGVTFGLRCWSSFLRRESSVLEATRRPTKRGTVGTRWAPMPSPQQVWAHSCVTQAKLRAALEDPHITAIEVDVAMGYLKGPEGSGNVLVPVMAHPPVLTSDLTFEAFLDAVVNDGRRHVKFDFKDQESVERCLPKLAERSEQLAANGQAVWLNADVLPGPGLRGWRCTVPAEAFFDAANRYCPGAHLSLGWKANPVGLESYTEADCKAMAELCRQHNQGAKGGVVFAVAARTASRNLEPLVALLAQAGPTFFWGLLSYNLLQYHMIYDIIC</sequence>
<evidence type="ECO:0000256" key="1">
    <source>
        <dbReference type="ARBA" id="ARBA00044953"/>
    </source>
</evidence>
<name>A0A812MMK6_9DINO</name>
<dbReference type="InterPro" id="IPR019356">
    <property type="entry name" value="Menorin_dom"/>
</dbReference>
<comment type="caution">
    <text evidence="3">The sequence shown here is derived from an EMBL/GenBank/DDBJ whole genome shotgun (WGS) entry which is preliminary data.</text>
</comment>
<feature type="domain" description="Menorin-like" evidence="2">
    <location>
        <begin position="155"/>
        <end position="356"/>
    </location>
</feature>
<protein>
    <submittedName>
        <fullName evidence="3">Fam151a protein</fullName>
    </submittedName>
</protein>
<gene>
    <name evidence="3" type="primary">fam151a</name>
    <name evidence="3" type="ORF">SNAT2548_LOCUS14391</name>
</gene>
<dbReference type="Pfam" id="PF10223">
    <property type="entry name" value="Menorin_N"/>
    <property type="match status" value="1"/>
</dbReference>
<dbReference type="OrthoDB" id="413402at2759"/>
<dbReference type="GO" id="GO:0005615">
    <property type="term" value="C:extracellular space"/>
    <property type="evidence" value="ECO:0007669"/>
    <property type="project" value="TreeGrafter"/>
</dbReference>
<comment type="similarity">
    <text evidence="1">Belongs to the menorin family.</text>
</comment>
<dbReference type="PANTHER" id="PTHR21184">
    <property type="entry name" value="MENORIN (DENDRITIC BRANCHING PROTEIN)"/>
    <property type="match status" value="1"/>
</dbReference>
<dbReference type="Proteomes" id="UP000604046">
    <property type="component" value="Unassembled WGS sequence"/>
</dbReference>
<reference evidence="3" key="1">
    <citation type="submission" date="2021-02" db="EMBL/GenBank/DDBJ databases">
        <authorList>
            <person name="Dougan E. K."/>
            <person name="Rhodes N."/>
            <person name="Thang M."/>
            <person name="Chan C."/>
        </authorList>
    </citation>
    <scope>NUCLEOTIDE SEQUENCE</scope>
</reference>
<evidence type="ECO:0000313" key="3">
    <source>
        <dbReference type="EMBL" id="CAE7271227.1"/>
    </source>
</evidence>
<organism evidence="3 4">
    <name type="scientific">Symbiodinium natans</name>
    <dbReference type="NCBI Taxonomy" id="878477"/>
    <lineage>
        <taxon>Eukaryota</taxon>
        <taxon>Sar</taxon>
        <taxon>Alveolata</taxon>
        <taxon>Dinophyceae</taxon>
        <taxon>Suessiales</taxon>
        <taxon>Symbiodiniaceae</taxon>
        <taxon>Symbiodinium</taxon>
    </lineage>
</organism>
<evidence type="ECO:0000259" key="2">
    <source>
        <dbReference type="Pfam" id="PF10223"/>
    </source>
</evidence>
<accession>A0A812MMK6</accession>
<dbReference type="AlphaFoldDB" id="A0A812MMK6"/>